<dbReference type="InterPro" id="IPR029054">
    <property type="entry name" value="dUTPase-like"/>
</dbReference>
<sequence>MSGDGPPAIGIRLLDPRLRGWGFPRWGSAAAAGLDLHACLDAPLTLAPQAPPVLIAAGFCVRIGDPDWCGLIFPRSGLGHCDGLVLGNTVGVIDADYEGPVMISAWNRNPIAGDAPAVTIEPGDRIAQLVLTRVTRPALTVTEAFGEAEAPPEGGSGRGRGGFGSTGVR</sequence>
<dbReference type="InterPro" id="IPR008181">
    <property type="entry name" value="dUTPase"/>
</dbReference>
<evidence type="ECO:0000256" key="5">
    <source>
        <dbReference type="ARBA" id="ARBA00047686"/>
    </source>
</evidence>
<feature type="compositionally biased region" description="Gly residues" evidence="6">
    <location>
        <begin position="154"/>
        <end position="169"/>
    </location>
</feature>
<feature type="region of interest" description="Disordered" evidence="6">
    <location>
        <begin position="146"/>
        <end position="169"/>
    </location>
</feature>
<dbReference type="EMBL" id="BPQP01000074">
    <property type="protein sequence ID" value="GJD97032.1"/>
    <property type="molecule type" value="Genomic_DNA"/>
</dbReference>
<keyword evidence="4" id="KW-0546">Nucleotide metabolism</keyword>
<dbReference type="EC" id="3.6.1.23" evidence="2"/>
<dbReference type="PANTHER" id="PTHR11241:SF0">
    <property type="entry name" value="DEOXYURIDINE 5'-TRIPHOSPHATE NUCLEOTIDOHYDROLASE"/>
    <property type="match status" value="1"/>
</dbReference>
<proteinExistence type="inferred from homology"/>
<keyword evidence="3" id="KW-0378">Hydrolase</keyword>
<evidence type="ECO:0000313" key="8">
    <source>
        <dbReference type="EMBL" id="GJD97032.1"/>
    </source>
</evidence>
<dbReference type="PANTHER" id="PTHR11241">
    <property type="entry name" value="DEOXYURIDINE 5'-TRIPHOSPHATE NUCLEOTIDOHYDROLASE"/>
    <property type="match status" value="1"/>
</dbReference>
<organism evidence="8 9">
    <name type="scientific">Methylobacterium iners</name>
    <dbReference type="NCBI Taxonomy" id="418707"/>
    <lineage>
        <taxon>Bacteria</taxon>
        <taxon>Pseudomonadati</taxon>
        <taxon>Pseudomonadota</taxon>
        <taxon>Alphaproteobacteria</taxon>
        <taxon>Hyphomicrobiales</taxon>
        <taxon>Methylobacteriaceae</taxon>
        <taxon>Methylobacterium</taxon>
    </lineage>
</organism>
<dbReference type="RefSeq" id="WP_238246116.1">
    <property type="nucleotide sequence ID" value="NZ_BPQP01000074.1"/>
</dbReference>
<dbReference type="InterPro" id="IPR033704">
    <property type="entry name" value="dUTPase_trimeric"/>
</dbReference>
<feature type="domain" description="dUTPase-like" evidence="7">
    <location>
        <begin position="24"/>
        <end position="157"/>
    </location>
</feature>
<dbReference type="CDD" id="cd07557">
    <property type="entry name" value="trimeric_dUTPase"/>
    <property type="match status" value="1"/>
</dbReference>
<evidence type="ECO:0000259" key="7">
    <source>
        <dbReference type="Pfam" id="PF00692"/>
    </source>
</evidence>
<evidence type="ECO:0000256" key="6">
    <source>
        <dbReference type="SAM" id="MobiDB-lite"/>
    </source>
</evidence>
<gene>
    <name evidence="8" type="primary">dut</name>
    <name evidence="8" type="ORF">OCOJLMKI_4260</name>
</gene>
<comment type="caution">
    <text evidence="8">The sequence shown here is derived from an EMBL/GenBank/DDBJ whole genome shotgun (WGS) entry which is preliminary data.</text>
</comment>
<protein>
    <recommendedName>
        <fullName evidence="2">dUTP diphosphatase</fullName>
        <ecNumber evidence="2">3.6.1.23</ecNumber>
    </recommendedName>
</protein>
<evidence type="ECO:0000256" key="3">
    <source>
        <dbReference type="ARBA" id="ARBA00022801"/>
    </source>
</evidence>
<evidence type="ECO:0000256" key="4">
    <source>
        <dbReference type="ARBA" id="ARBA00023080"/>
    </source>
</evidence>
<dbReference type="Gene3D" id="2.70.40.10">
    <property type="match status" value="1"/>
</dbReference>
<name>A0ABQ4S5K3_9HYPH</name>
<reference evidence="8" key="1">
    <citation type="journal article" date="2021" name="Front. Microbiol.">
        <title>Comprehensive Comparative Genomics and Phenotyping of Methylobacterium Species.</title>
        <authorList>
            <person name="Alessa O."/>
            <person name="Ogura Y."/>
            <person name="Fujitani Y."/>
            <person name="Takami H."/>
            <person name="Hayashi T."/>
            <person name="Sahin N."/>
            <person name="Tani A."/>
        </authorList>
    </citation>
    <scope>NUCLEOTIDE SEQUENCE</scope>
    <source>
        <strain evidence="8">DSM 19015</strain>
    </source>
</reference>
<dbReference type="SUPFAM" id="SSF51283">
    <property type="entry name" value="dUTPase-like"/>
    <property type="match status" value="1"/>
</dbReference>
<accession>A0ABQ4S5K3</accession>
<evidence type="ECO:0000313" key="9">
    <source>
        <dbReference type="Proteomes" id="UP001055125"/>
    </source>
</evidence>
<dbReference type="InterPro" id="IPR036157">
    <property type="entry name" value="dUTPase-like_sf"/>
</dbReference>
<reference evidence="8" key="2">
    <citation type="submission" date="2021-08" db="EMBL/GenBank/DDBJ databases">
        <authorList>
            <person name="Tani A."/>
            <person name="Ola A."/>
            <person name="Ogura Y."/>
            <person name="Katsura K."/>
            <person name="Hayashi T."/>
        </authorList>
    </citation>
    <scope>NUCLEOTIDE SEQUENCE</scope>
    <source>
        <strain evidence="8">DSM 19015</strain>
    </source>
</reference>
<dbReference type="NCBIfam" id="NF001862">
    <property type="entry name" value="PRK00601.1"/>
    <property type="match status" value="1"/>
</dbReference>
<evidence type="ECO:0000256" key="1">
    <source>
        <dbReference type="ARBA" id="ARBA00006581"/>
    </source>
</evidence>
<comment type="catalytic activity">
    <reaction evidence="5">
        <text>dUTP + H2O = dUMP + diphosphate + H(+)</text>
        <dbReference type="Rhea" id="RHEA:10248"/>
        <dbReference type="ChEBI" id="CHEBI:15377"/>
        <dbReference type="ChEBI" id="CHEBI:15378"/>
        <dbReference type="ChEBI" id="CHEBI:33019"/>
        <dbReference type="ChEBI" id="CHEBI:61555"/>
        <dbReference type="ChEBI" id="CHEBI:246422"/>
        <dbReference type="EC" id="3.6.1.23"/>
    </reaction>
</comment>
<dbReference type="Proteomes" id="UP001055125">
    <property type="component" value="Unassembled WGS sequence"/>
</dbReference>
<dbReference type="Pfam" id="PF00692">
    <property type="entry name" value="dUTPase"/>
    <property type="match status" value="1"/>
</dbReference>
<comment type="similarity">
    <text evidence="1">Belongs to the dUTPase family.</text>
</comment>
<keyword evidence="9" id="KW-1185">Reference proteome</keyword>
<evidence type="ECO:0000256" key="2">
    <source>
        <dbReference type="ARBA" id="ARBA00012379"/>
    </source>
</evidence>